<dbReference type="SFLD" id="SFLDG01129">
    <property type="entry name" value="C1.5:_HAD__Beta-PGM__Phosphata"/>
    <property type="match status" value="1"/>
</dbReference>
<dbReference type="GO" id="GO:0044281">
    <property type="term" value="P:small molecule metabolic process"/>
    <property type="evidence" value="ECO:0007669"/>
    <property type="project" value="UniProtKB-ARBA"/>
</dbReference>
<dbReference type="PANTHER" id="PTHR46470:SF4">
    <property type="entry name" value="5-AMINO-6-(5-PHOSPHO-D-RIBITYLAMINO)URACIL PHOSPHATASE YIGB"/>
    <property type="match status" value="1"/>
</dbReference>
<keyword evidence="3" id="KW-0460">Magnesium</keyword>
<dbReference type="AlphaFoldDB" id="A0A381V2Y5"/>
<evidence type="ECO:0000256" key="2">
    <source>
        <dbReference type="ARBA" id="ARBA00022801"/>
    </source>
</evidence>
<accession>A0A381V2Y5</accession>
<dbReference type="SUPFAM" id="SSF56784">
    <property type="entry name" value="HAD-like"/>
    <property type="match status" value="1"/>
</dbReference>
<comment type="cofactor">
    <cofactor evidence="1">
        <name>Mg(2+)</name>
        <dbReference type="ChEBI" id="CHEBI:18420"/>
    </cofactor>
</comment>
<protein>
    <submittedName>
        <fullName evidence="4">Uncharacterized protein</fullName>
    </submittedName>
</protein>
<dbReference type="InterPro" id="IPR023214">
    <property type="entry name" value="HAD_sf"/>
</dbReference>
<dbReference type="NCBIfam" id="TIGR01549">
    <property type="entry name" value="HAD-SF-IA-v1"/>
    <property type="match status" value="1"/>
</dbReference>
<dbReference type="InterPro" id="IPR036412">
    <property type="entry name" value="HAD-like_sf"/>
</dbReference>
<gene>
    <name evidence="4" type="ORF">METZ01_LOCUS87022</name>
</gene>
<proteinExistence type="predicted"/>
<organism evidence="4">
    <name type="scientific">marine metagenome</name>
    <dbReference type="NCBI Taxonomy" id="408172"/>
    <lineage>
        <taxon>unclassified sequences</taxon>
        <taxon>metagenomes</taxon>
        <taxon>ecological metagenomes</taxon>
    </lineage>
</organism>
<dbReference type="PRINTS" id="PR00413">
    <property type="entry name" value="HADHALOGNASE"/>
</dbReference>
<dbReference type="PANTHER" id="PTHR46470">
    <property type="entry name" value="N-ACYLNEURAMINATE-9-PHOSPHATASE"/>
    <property type="match status" value="1"/>
</dbReference>
<keyword evidence="2" id="KW-0378">Hydrolase</keyword>
<dbReference type="InterPro" id="IPR006439">
    <property type="entry name" value="HAD-SF_hydro_IA"/>
</dbReference>
<name>A0A381V2Y5_9ZZZZ</name>
<dbReference type="EMBL" id="UINC01007588">
    <property type="protein sequence ID" value="SVA34168.1"/>
    <property type="molecule type" value="Genomic_DNA"/>
</dbReference>
<evidence type="ECO:0000313" key="4">
    <source>
        <dbReference type="EMBL" id="SVA34168.1"/>
    </source>
</evidence>
<reference evidence="4" key="1">
    <citation type="submission" date="2018-05" db="EMBL/GenBank/DDBJ databases">
        <authorList>
            <person name="Lanie J.A."/>
            <person name="Ng W.-L."/>
            <person name="Kazmierczak K.M."/>
            <person name="Andrzejewski T.M."/>
            <person name="Davidsen T.M."/>
            <person name="Wayne K.J."/>
            <person name="Tettelin H."/>
            <person name="Glass J.I."/>
            <person name="Rusch D."/>
            <person name="Podicherti R."/>
            <person name="Tsui H.-C.T."/>
            <person name="Winkler M.E."/>
        </authorList>
    </citation>
    <scope>NUCLEOTIDE SEQUENCE</scope>
</reference>
<dbReference type="Pfam" id="PF00702">
    <property type="entry name" value="Hydrolase"/>
    <property type="match status" value="1"/>
</dbReference>
<dbReference type="GO" id="GO:0016787">
    <property type="term" value="F:hydrolase activity"/>
    <property type="evidence" value="ECO:0007669"/>
    <property type="project" value="UniProtKB-KW"/>
</dbReference>
<dbReference type="SFLD" id="SFLDS00003">
    <property type="entry name" value="Haloacid_Dehalogenase"/>
    <property type="match status" value="1"/>
</dbReference>
<sequence>MKYEAIIFDIDGTLIDYDYSQYQSLDKLLDIIPWNNSTRPSTKEVFDYWYKEKNQFYNRPDSNKINQYDQQKIILENVLANWKIIVDSTQLTNTLFDIYETSWRAYPDVLECLFDMNKFKLCIISNGDSKFQRLKLSKTGLDKYFSEILISGDINIKKPNPEIYNTMSDKINISVEKCVYIGDRLDFDAIGSSEAGMLGVWLNRKNITGKKIPKNVKTITSLQQLTPLLI</sequence>
<evidence type="ECO:0000256" key="1">
    <source>
        <dbReference type="ARBA" id="ARBA00001946"/>
    </source>
</evidence>
<evidence type="ECO:0000256" key="3">
    <source>
        <dbReference type="ARBA" id="ARBA00022842"/>
    </source>
</evidence>
<dbReference type="Gene3D" id="3.40.50.1000">
    <property type="entry name" value="HAD superfamily/HAD-like"/>
    <property type="match status" value="1"/>
</dbReference>
<dbReference type="InterPro" id="IPR051400">
    <property type="entry name" value="HAD-like_hydrolase"/>
</dbReference>
<dbReference type="Gene3D" id="1.20.120.710">
    <property type="entry name" value="Haloacid dehalogenase hydrolase-like domain"/>
    <property type="match status" value="1"/>
</dbReference>